<organism evidence="2">
    <name type="scientific">Arundo donax</name>
    <name type="common">Giant reed</name>
    <name type="synonym">Donax arundinaceus</name>
    <dbReference type="NCBI Taxonomy" id="35708"/>
    <lineage>
        <taxon>Eukaryota</taxon>
        <taxon>Viridiplantae</taxon>
        <taxon>Streptophyta</taxon>
        <taxon>Embryophyta</taxon>
        <taxon>Tracheophyta</taxon>
        <taxon>Spermatophyta</taxon>
        <taxon>Magnoliopsida</taxon>
        <taxon>Liliopsida</taxon>
        <taxon>Poales</taxon>
        <taxon>Poaceae</taxon>
        <taxon>PACMAD clade</taxon>
        <taxon>Arundinoideae</taxon>
        <taxon>Arundineae</taxon>
        <taxon>Arundo</taxon>
    </lineage>
</organism>
<accession>A0A0A8ZM22</accession>
<keyword evidence="1" id="KW-0732">Signal</keyword>
<name>A0A0A8ZM22_ARUDO</name>
<evidence type="ECO:0000256" key="1">
    <source>
        <dbReference type="SAM" id="SignalP"/>
    </source>
</evidence>
<reference evidence="2" key="1">
    <citation type="submission" date="2014-09" db="EMBL/GenBank/DDBJ databases">
        <authorList>
            <person name="Magalhaes I.L.F."/>
            <person name="Oliveira U."/>
            <person name="Santos F.R."/>
            <person name="Vidigal T.H.D.A."/>
            <person name="Brescovit A.D."/>
            <person name="Santos A.J."/>
        </authorList>
    </citation>
    <scope>NUCLEOTIDE SEQUENCE</scope>
    <source>
        <tissue evidence="2">Shoot tissue taken approximately 20 cm above the soil surface</tissue>
    </source>
</reference>
<dbReference type="EMBL" id="GBRH01258044">
    <property type="protein sequence ID" value="JAD39851.1"/>
    <property type="molecule type" value="Transcribed_RNA"/>
</dbReference>
<feature type="chain" id="PRO_5002060007" evidence="1">
    <location>
        <begin position="27"/>
        <end position="38"/>
    </location>
</feature>
<reference evidence="2" key="2">
    <citation type="journal article" date="2015" name="Data Brief">
        <title>Shoot transcriptome of the giant reed, Arundo donax.</title>
        <authorList>
            <person name="Barrero R.A."/>
            <person name="Guerrero F.D."/>
            <person name="Moolhuijzen P."/>
            <person name="Goolsby J.A."/>
            <person name="Tidwell J."/>
            <person name="Bellgard S.E."/>
            <person name="Bellgard M.I."/>
        </authorList>
    </citation>
    <scope>NUCLEOTIDE SEQUENCE</scope>
    <source>
        <tissue evidence="2">Shoot tissue taken approximately 20 cm above the soil surface</tissue>
    </source>
</reference>
<proteinExistence type="predicted"/>
<evidence type="ECO:0000313" key="2">
    <source>
        <dbReference type="EMBL" id="JAD39851.1"/>
    </source>
</evidence>
<sequence>MSLSFFLVSLCCYILSLLTLVPLTDKGYCSSSLHITPP</sequence>
<feature type="signal peptide" evidence="1">
    <location>
        <begin position="1"/>
        <end position="26"/>
    </location>
</feature>
<dbReference type="AlphaFoldDB" id="A0A0A8ZM22"/>
<protein>
    <submittedName>
        <fullName evidence="2">Uncharacterized protein</fullName>
    </submittedName>
</protein>